<dbReference type="EMBL" id="JAJKFW010000020">
    <property type="protein sequence ID" value="MCC9642293.1"/>
    <property type="molecule type" value="Genomic_DNA"/>
</dbReference>
<dbReference type="InterPro" id="IPR025103">
    <property type="entry name" value="DUF4011"/>
</dbReference>
<gene>
    <name evidence="4" type="ORF">LOC71_08405</name>
</gene>
<dbReference type="Pfam" id="PF13086">
    <property type="entry name" value="AAA_11"/>
    <property type="match status" value="1"/>
</dbReference>
<keyword evidence="5" id="KW-1185">Reference proteome</keyword>
<dbReference type="SUPFAM" id="SSF52540">
    <property type="entry name" value="P-loop containing nucleoside triphosphate hydrolases"/>
    <property type="match status" value="1"/>
</dbReference>
<reference evidence="4" key="1">
    <citation type="submission" date="2021-11" db="EMBL/GenBank/DDBJ databases">
        <title>Genome sequence.</title>
        <authorList>
            <person name="Sun Q."/>
        </authorList>
    </citation>
    <scope>NUCLEOTIDE SEQUENCE</scope>
    <source>
        <strain evidence="4">JC740</strain>
    </source>
</reference>
<organism evidence="4 5">
    <name type="scientific">Rhodopirellula halodulae</name>
    <dbReference type="NCBI Taxonomy" id="2894198"/>
    <lineage>
        <taxon>Bacteria</taxon>
        <taxon>Pseudomonadati</taxon>
        <taxon>Planctomycetota</taxon>
        <taxon>Planctomycetia</taxon>
        <taxon>Pirellulales</taxon>
        <taxon>Pirellulaceae</taxon>
        <taxon>Rhodopirellula</taxon>
    </lineage>
</organism>
<evidence type="ECO:0000313" key="5">
    <source>
        <dbReference type="Proteomes" id="UP001430306"/>
    </source>
</evidence>
<dbReference type="InterPro" id="IPR041679">
    <property type="entry name" value="DNA2/NAM7-like_C"/>
</dbReference>
<evidence type="ECO:0000259" key="2">
    <source>
        <dbReference type="Pfam" id="PF13087"/>
    </source>
</evidence>
<feature type="domain" description="DNA2/NAM7 helicase-like C-terminal" evidence="2">
    <location>
        <begin position="1609"/>
        <end position="1805"/>
    </location>
</feature>
<comment type="caution">
    <text evidence="4">The sequence shown here is derived from an EMBL/GenBank/DDBJ whole genome shotgun (WGS) entry which is preliminary data.</text>
</comment>
<protein>
    <submittedName>
        <fullName evidence="4">DUF4011 domain-containing protein</fullName>
    </submittedName>
</protein>
<dbReference type="Gene3D" id="3.40.960.10">
    <property type="entry name" value="VSR Endonuclease"/>
    <property type="match status" value="1"/>
</dbReference>
<dbReference type="SUPFAM" id="SSF52980">
    <property type="entry name" value="Restriction endonuclease-like"/>
    <property type="match status" value="1"/>
</dbReference>
<feature type="domain" description="DNA2/NAM7 helicase helicase" evidence="1">
    <location>
        <begin position="1545"/>
        <end position="1588"/>
    </location>
</feature>
<dbReference type="Pfam" id="PF18741">
    <property type="entry name" value="MTES_1575"/>
    <property type="match status" value="1"/>
</dbReference>
<dbReference type="InterPro" id="IPR027417">
    <property type="entry name" value="P-loop_NTPase"/>
</dbReference>
<name>A0ABS8NFI8_9BACT</name>
<dbReference type="InterPro" id="IPR011335">
    <property type="entry name" value="Restrct_endonuc-II-like"/>
</dbReference>
<proteinExistence type="predicted"/>
<dbReference type="InterPro" id="IPR045055">
    <property type="entry name" value="DNA2/NAM7-like"/>
</dbReference>
<dbReference type="InterPro" id="IPR049468">
    <property type="entry name" value="Restrct_endonuc-II-like_dom"/>
</dbReference>
<dbReference type="InterPro" id="IPR047187">
    <property type="entry name" value="SF1_C_Upf1"/>
</dbReference>
<dbReference type="Proteomes" id="UP001430306">
    <property type="component" value="Unassembled WGS sequence"/>
</dbReference>
<evidence type="ECO:0000259" key="1">
    <source>
        <dbReference type="Pfam" id="PF13086"/>
    </source>
</evidence>
<dbReference type="Gene3D" id="3.40.50.300">
    <property type="entry name" value="P-loop containing nucleotide triphosphate hydrolases"/>
    <property type="match status" value="3"/>
</dbReference>
<feature type="domain" description="Restriction endonuclease type II-like" evidence="3">
    <location>
        <begin position="1852"/>
        <end position="1948"/>
    </location>
</feature>
<dbReference type="CDD" id="cd18808">
    <property type="entry name" value="SF1_C_Upf1"/>
    <property type="match status" value="1"/>
</dbReference>
<dbReference type="Pfam" id="PF13195">
    <property type="entry name" value="DUF4011"/>
    <property type="match status" value="1"/>
</dbReference>
<dbReference type="InterPro" id="IPR041677">
    <property type="entry name" value="DNA2/NAM7_AAA_11"/>
</dbReference>
<sequence length="1956" mass="220862">MSTVNLHNELERFRERLLDLSLRNPLLSYRKSKRRTLQVVNELPDVMYERLVDEGKAFIFDFVPDPPKNRRPEKTVSEETSLAEPGSLFALSDEATGGGVATVEAAEPKKYPTQLPDAPDEKLGKHKALFDDKLQTNLTQDKLNALLRYMQREARTAIQETGINYLFLAIGFLSWKESDSSDKERLAPLLLIPVRIEKITRSGGEPRFKIEWDEDDIQFNLSLQKKLLRDFDLKLPELPDEMKPEDYFRELTKAIESKPSWSIRREALLGFFSFHKLSMYADIDPANWDLESDPNSPSIVEQLICGGGGEEDEGFDQATLYAPDYDVDNHSTAADLVLAMDADSSQQSALVDIRNGKNLVIEGPPGTGKSQTITNAIADAIGAGKTVLFVAEKLAALQVVHDRMASLGLDEFCLELHSDAASPRQVFESLNQRLMAEYSSPRELEETRRSLSISREKLNRYVDEMASPTGPREDPLYRLLWQIVALRGDGATVHRSAVQRIPNTRNEIRTILAELDSFSRVLEDTENPTEWIWWGFFPEAYAYRQSEDIQKLLSVIEKESASVADSSTELATQLGWSRESAFRELGLLPVDQIRLWSARSPSEGSQWTQYLVDASIAEECRSLLTKLRCKEDSHRDLKLEFGIEFDEFHDKVPAIGCLLQRNMLAEGQLLGDAKKHCGWMKALRQILERMRPSILVLNSVSITPRNLLEDLDRCIKLVQLVRHPLVKDPASITELMFTDAAKSNLQAAYKEFTSLTSAKQKANERLDAIVSGTACDVPNSLVRIGELGSAVSAYRSIAENGDTLAEIEQLARWTSEAIRATEQLIVVSGAMNVPRCSTPVCYESFNRSADLVLLSRQRVAGDSATITQPMFQREGQRAFEQAVGVSDGLTSRRQSLEESFHMPSVPEPGKVKQIAKTLRRHRRSWLKFLNRDYRTARADLDEFAAVGVKRKLDHWIRGLEDLDVLGDEETAFRSLEEFQALFGDAFQGVRTDWDALKERFEWAKSAEQQGLDYELSQELLSNRSQLLPDVSDSELTQVRSGFVSAWNQMGTFSQRIADGNPNQVEFRQLREKLGYWDRVSRDLSGLAKALNFPSHWTVAHVVQFVELLQDQLNVEAQVKEFGECEQHRSNLGATYSGLDTNWEELQMVLRWVKTARQAEASYDFVRHLFDKRQDVLAELNLNGLIANAKQVAELFVDESVSESATQQLRIMDFRTLLQTLDASVKEFEVGIEEAIAAGNTEDTSVADLVKQFRLAQKISESVAEIENTADWDLIAESGLYEQILATPDAMEATLDWIANGRQLLARIPDQTLNFLLRNADMPAIAGLCNRADQHRESISSIQKARESLVAMGRADDGWLPVDVDSVLAKRTTTFARSLMDDLESLPAWATFCRSWDSCIRLSLDRFCQLAIDGIISPSTLSASYELTVLEMSAESAFERSPSLRGVSGATLDGLREEFQRFDREMRDLGKDEIASRAADRLVPAGNSKGRVGELTELALIRHESQKQRRHCRIRDLMSRAGTAVQALKPCLMMSPLSVSRFIPESSVEFDIVIMDEASQIKPEDALGTMLRAKQMVVVGDPKQLPPTSFFDRAGEDIEDDESTQLDNTESVLEAAMKVYQPFRRLRWHYRSKHESLIRFSNCRFYDDDLVVFPSPIGDTGAFGIQHVFVENATCKTGQNREEAAVVVEHIIDHAMSCPNESLGVGTFNKRQSDLVSELLEKRCKDDPAAAIAVERLRQMEEELFIKNLENLQGDERDVIFVCYTYGKDPESKRLMQRFGPINSEQGWRRLNVLITRSRHRMVVFSSFHPSEIQGGPEKSRGVNAYKDFLNYAMTGSIEDGGTITGKEPDSPFEIAVCRKIEQMGLEAVPQVGVAGFFVDIGVRRREGDRSFVLGIECDGATYHSARSARDRDRLREEIIRSRGWEIHRIWSTDWFLNQKAEEDKLEQAVRRVLASN</sequence>
<dbReference type="RefSeq" id="WP_230273089.1">
    <property type="nucleotide sequence ID" value="NZ_JAJKFW010000020.1"/>
</dbReference>
<dbReference type="Pfam" id="PF13087">
    <property type="entry name" value="AAA_12"/>
    <property type="match status" value="1"/>
</dbReference>
<dbReference type="PANTHER" id="PTHR10887">
    <property type="entry name" value="DNA2/NAM7 HELICASE FAMILY"/>
    <property type="match status" value="1"/>
</dbReference>
<accession>A0ABS8NFI8</accession>
<evidence type="ECO:0000313" key="4">
    <source>
        <dbReference type="EMBL" id="MCC9642293.1"/>
    </source>
</evidence>
<evidence type="ECO:0000259" key="3">
    <source>
        <dbReference type="Pfam" id="PF18741"/>
    </source>
</evidence>